<feature type="region of interest" description="Disordered" evidence="1">
    <location>
        <begin position="1"/>
        <end position="30"/>
    </location>
</feature>
<sequence>MTTLDQTNRPSTSGTGAAILGSGTGDGPGP</sequence>
<accession>A0A158KTU5</accession>
<name>A0A158KTU5_9BURK</name>
<evidence type="ECO:0000313" key="2">
    <source>
        <dbReference type="EMBL" id="SAL83841.1"/>
    </source>
</evidence>
<dbReference type="Proteomes" id="UP000054770">
    <property type="component" value="Unassembled WGS sequence"/>
</dbReference>
<feature type="compositionally biased region" description="Polar residues" evidence="1">
    <location>
        <begin position="1"/>
        <end position="15"/>
    </location>
</feature>
<gene>
    <name evidence="2" type="ORF">AWB68_07068</name>
</gene>
<organism evidence="2 3">
    <name type="scientific">Caballeronia choica</name>
    <dbReference type="NCBI Taxonomy" id="326476"/>
    <lineage>
        <taxon>Bacteria</taxon>
        <taxon>Pseudomonadati</taxon>
        <taxon>Pseudomonadota</taxon>
        <taxon>Betaproteobacteria</taxon>
        <taxon>Burkholderiales</taxon>
        <taxon>Burkholderiaceae</taxon>
        <taxon>Caballeronia</taxon>
    </lineage>
</organism>
<protein>
    <submittedName>
        <fullName evidence="2">Uncharacterized protein</fullName>
    </submittedName>
</protein>
<proteinExistence type="predicted"/>
<keyword evidence="3" id="KW-1185">Reference proteome</keyword>
<evidence type="ECO:0000256" key="1">
    <source>
        <dbReference type="SAM" id="MobiDB-lite"/>
    </source>
</evidence>
<evidence type="ECO:0000313" key="3">
    <source>
        <dbReference type="Proteomes" id="UP000054770"/>
    </source>
</evidence>
<reference evidence="2" key="1">
    <citation type="submission" date="2016-01" db="EMBL/GenBank/DDBJ databases">
        <authorList>
            <person name="Peeters C."/>
        </authorList>
    </citation>
    <scope>NUCLEOTIDE SEQUENCE [LARGE SCALE GENOMIC DNA]</scope>
    <source>
        <strain evidence="2">LMG 22940</strain>
    </source>
</reference>
<dbReference type="EMBL" id="FCON02000146">
    <property type="protein sequence ID" value="SAL83841.1"/>
    <property type="molecule type" value="Genomic_DNA"/>
</dbReference>
<comment type="caution">
    <text evidence="2">The sequence shown here is derived from an EMBL/GenBank/DDBJ whole genome shotgun (WGS) entry which is preliminary data.</text>
</comment>
<dbReference type="AlphaFoldDB" id="A0A158KTU5"/>